<evidence type="ECO:0000313" key="2">
    <source>
        <dbReference type="EMBL" id="GAA4445400.1"/>
    </source>
</evidence>
<feature type="transmembrane region" description="Helical" evidence="1">
    <location>
        <begin position="6"/>
        <end position="24"/>
    </location>
</feature>
<proteinExistence type="predicted"/>
<feature type="transmembrane region" description="Helical" evidence="1">
    <location>
        <begin position="70"/>
        <end position="90"/>
    </location>
</feature>
<keyword evidence="3" id="KW-1185">Reference proteome</keyword>
<evidence type="ECO:0000256" key="1">
    <source>
        <dbReference type="SAM" id="Phobius"/>
    </source>
</evidence>
<gene>
    <name evidence="2" type="ORF">GCM10023188_48490</name>
</gene>
<keyword evidence="1" id="KW-0472">Membrane</keyword>
<sequence>MFRRIGIVALYVIVPLCLFFWFNLQVSYKYEVDHQKTFVAIDDKLTPLEKADIYKELSVLEKDIKRQSNFMLLGAAVAFFLATILVMSTTEEP</sequence>
<evidence type="ECO:0000313" key="3">
    <source>
        <dbReference type="Proteomes" id="UP001500552"/>
    </source>
</evidence>
<name>A0ABP8MAJ8_9BACT</name>
<protein>
    <submittedName>
        <fullName evidence="2">Uncharacterized protein</fullName>
    </submittedName>
</protein>
<reference evidence="3" key="1">
    <citation type="journal article" date="2019" name="Int. J. Syst. Evol. Microbiol.">
        <title>The Global Catalogue of Microorganisms (GCM) 10K type strain sequencing project: providing services to taxonomists for standard genome sequencing and annotation.</title>
        <authorList>
            <consortium name="The Broad Institute Genomics Platform"/>
            <consortium name="The Broad Institute Genome Sequencing Center for Infectious Disease"/>
            <person name="Wu L."/>
            <person name="Ma J."/>
        </authorList>
    </citation>
    <scope>NUCLEOTIDE SEQUENCE [LARGE SCALE GENOMIC DNA]</scope>
    <source>
        <strain evidence="3">JCM 17926</strain>
    </source>
</reference>
<accession>A0ABP8MAJ8</accession>
<dbReference type="EMBL" id="BAABHC010000042">
    <property type="protein sequence ID" value="GAA4445400.1"/>
    <property type="molecule type" value="Genomic_DNA"/>
</dbReference>
<organism evidence="2 3">
    <name type="scientific">Pontibacter saemangeumensis</name>
    <dbReference type="NCBI Taxonomy" id="1084525"/>
    <lineage>
        <taxon>Bacteria</taxon>
        <taxon>Pseudomonadati</taxon>
        <taxon>Bacteroidota</taxon>
        <taxon>Cytophagia</taxon>
        <taxon>Cytophagales</taxon>
        <taxon>Hymenobacteraceae</taxon>
        <taxon>Pontibacter</taxon>
    </lineage>
</organism>
<dbReference type="RefSeq" id="WP_345163646.1">
    <property type="nucleotide sequence ID" value="NZ_BAABHC010000042.1"/>
</dbReference>
<comment type="caution">
    <text evidence="2">The sequence shown here is derived from an EMBL/GenBank/DDBJ whole genome shotgun (WGS) entry which is preliminary data.</text>
</comment>
<keyword evidence="1" id="KW-1133">Transmembrane helix</keyword>
<dbReference type="Proteomes" id="UP001500552">
    <property type="component" value="Unassembled WGS sequence"/>
</dbReference>
<keyword evidence="1" id="KW-0812">Transmembrane</keyword>